<dbReference type="AlphaFoldDB" id="A0A7W7ZW96"/>
<feature type="transmembrane region" description="Helical" evidence="1">
    <location>
        <begin position="102"/>
        <end position="120"/>
    </location>
</feature>
<dbReference type="RefSeq" id="WP_184957911.1">
    <property type="nucleotide sequence ID" value="NZ_JACHIN010000001.1"/>
</dbReference>
<evidence type="ECO:0000256" key="1">
    <source>
        <dbReference type="SAM" id="Phobius"/>
    </source>
</evidence>
<dbReference type="EMBL" id="JACHIN010000001">
    <property type="protein sequence ID" value="MBB5074938.1"/>
    <property type="molecule type" value="Genomic_DNA"/>
</dbReference>
<protein>
    <submittedName>
        <fullName evidence="2">Uncharacterized protein</fullName>
    </submittedName>
</protein>
<gene>
    <name evidence="2" type="ORF">HNR40_000384</name>
</gene>
<comment type="caution">
    <text evidence="2">The sequence shown here is derived from an EMBL/GenBank/DDBJ whole genome shotgun (WGS) entry which is preliminary data.</text>
</comment>
<keyword evidence="1" id="KW-0812">Transmembrane</keyword>
<dbReference type="SUPFAM" id="SSF50969">
    <property type="entry name" value="YVTN repeat-like/Quinoprotein amine dehydrogenase"/>
    <property type="match status" value="1"/>
</dbReference>
<evidence type="ECO:0000313" key="3">
    <source>
        <dbReference type="Proteomes" id="UP000568380"/>
    </source>
</evidence>
<keyword evidence="3" id="KW-1185">Reference proteome</keyword>
<feature type="transmembrane region" description="Helical" evidence="1">
    <location>
        <begin position="42"/>
        <end position="59"/>
    </location>
</feature>
<dbReference type="InterPro" id="IPR011042">
    <property type="entry name" value="6-blade_b-propeller_TolB-like"/>
</dbReference>
<proteinExistence type="predicted"/>
<keyword evidence="1" id="KW-1133">Transmembrane helix</keyword>
<dbReference type="Gene3D" id="2.120.10.30">
    <property type="entry name" value="TolB, C-terminal domain"/>
    <property type="match status" value="1"/>
</dbReference>
<name>A0A7W7ZW96_9ACTN</name>
<dbReference type="Proteomes" id="UP000568380">
    <property type="component" value="Unassembled WGS sequence"/>
</dbReference>
<keyword evidence="1" id="KW-0472">Membrane</keyword>
<dbReference type="InterPro" id="IPR011044">
    <property type="entry name" value="Quino_amine_DH_bsu"/>
</dbReference>
<sequence>MALSARSLPRANLERFAQRHRLTITPYNGDNTIAYLRAVRSWRGAGLAAGGALSLFFLGNLNFPFLLYGWLAGVLVSEIQLAATRPRFFGERLRLTPRALTVGWRLSALLCWGVIAVLVVRSFTRETAVPERLWVAIPALVLLAVHLVLRDLHRRAVPAGTSDLVGAEFAARISSARTLMAFGIAAALWPAFGFISAELPTPVRPVPLTLVAGPVQFAKTVSDPVRWALYPVPPDRETTFAEADTRGPLALSGDGLHVIYRQLGTGRLVHRDLRKSDVREVPGTGEILLSHDGAYATVGATLVHTPTGSATPLPGVARVIGIGGGRIVATTGPRTLPGAPATELVTFDPQGKVVSRAPFDPSLDVRLSPDGKTLAVVTSADVLTMDPATAKVLTREPLQLPGPSYERDLLGWSADGRLLLLRADLEKTDASGHYLIDPGTGTARRLVDWPDPGRPVVVGRVT</sequence>
<reference evidence="2 3" key="1">
    <citation type="submission" date="2020-08" db="EMBL/GenBank/DDBJ databases">
        <title>Genomic Encyclopedia of Type Strains, Phase IV (KMG-IV): sequencing the most valuable type-strain genomes for metagenomic binning, comparative biology and taxonomic classification.</title>
        <authorList>
            <person name="Goeker M."/>
        </authorList>
    </citation>
    <scope>NUCLEOTIDE SEQUENCE [LARGE SCALE GENOMIC DNA]</scope>
    <source>
        <strain evidence="2 3">DSM 45385</strain>
    </source>
</reference>
<organism evidence="2 3">
    <name type="scientific">Nonomuraea endophytica</name>
    <dbReference type="NCBI Taxonomy" id="714136"/>
    <lineage>
        <taxon>Bacteria</taxon>
        <taxon>Bacillati</taxon>
        <taxon>Actinomycetota</taxon>
        <taxon>Actinomycetes</taxon>
        <taxon>Streptosporangiales</taxon>
        <taxon>Streptosporangiaceae</taxon>
        <taxon>Nonomuraea</taxon>
    </lineage>
</organism>
<accession>A0A7W7ZW96</accession>
<feature type="transmembrane region" description="Helical" evidence="1">
    <location>
        <begin position="132"/>
        <end position="149"/>
    </location>
</feature>
<evidence type="ECO:0000313" key="2">
    <source>
        <dbReference type="EMBL" id="MBB5074938.1"/>
    </source>
</evidence>